<sequence length="97" mass="10790">MGHNLELDWIDPMTAHVTNRTGRAVFDVKLALIGSVTVEDKSDWSFEAETLPDGEFIALRTIKKDVGWATAPPFLAMSWREEDSGGDSYKRVPLGQP</sequence>
<evidence type="ECO:0000313" key="2">
    <source>
        <dbReference type="Proteomes" id="UP000323856"/>
    </source>
</evidence>
<dbReference type="OrthoDB" id="4965551at2"/>
<accession>A0A5B0EJF1</accession>
<organism evidence="1 2">
    <name type="scientific">Paeniglutamicibacter gangotriensis</name>
    <dbReference type="NCBI Taxonomy" id="254787"/>
    <lineage>
        <taxon>Bacteria</taxon>
        <taxon>Bacillati</taxon>
        <taxon>Actinomycetota</taxon>
        <taxon>Actinomycetes</taxon>
        <taxon>Micrococcales</taxon>
        <taxon>Micrococcaceae</taxon>
        <taxon>Paeniglutamicibacter</taxon>
    </lineage>
</organism>
<proteinExistence type="predicted"/>
<reference evidence="1 2" key="1">
    <citation type="submission" date="2019-07" db="EMBL/GenBank/DDBJ databases">
        <title>Analysis of the biochemical properties, biological activity and biotechnological potential of siderophores and biosurfactants produced by Antarctic psychrotolerant bacteria.</title>
        <authorList>
            <person name="Styczynski M."/>
            <person name="Krucon T."/>
            <person name="Decewicz P."/>
            <person name="Dziewit L."/>
        </authorList>
    </citation>
    <scope>NUCLEOTIDE SEQUENCE [LARGE SCALE GENOMIC DNA]</scope>
    <source>
        <strain evidence="1 2">ANT_H27</strain>
    </source>
</reference>
<comment type="caution">
    <text evidence="1">The sequence shown here is derived from an EMBL/GenBank/DDBJ whole genome shotgun (WGS) entry which is preliminary data.</text>
</comment>
<protein>
    <submittedName>
        <fullName evidence="1">Uncharacterized protein</fullName>
    </submittedName>
</protein>
<dbReference type="RefSeq" id="WP_007270227.1">
    <property type="nucleotide sequence ID" value="NZ_VOBL01000004.1"/>
</dbReference>
<gene>
    <name evidence="1" type="ORF">FQ154_04870</name>
</gene>
<name>A0A5B0EJF1_9MICC</name>
<dbReference type="EMBL" id="VOBL01000004">
    <property type="protein sequence ID" value="KAA0978572.1"/>
    <property type="molecule type" value="Genomic_DNA"/>
</dbReference>
<dbReference type="Proteomes" id="UP000323856">
    <property type="component" value="Unassembled WGS sequence"/>
</dbReference>
<evidence type="ECO:0000313" key="1">
    <source>
        <dbReference type="EMBL" id="KAA0978572.1"/>
    </source>
</evidence>
<dbReference type="AlphaFoldDB" id="A0A5B0EJF1"/>